<sequence>MKKTELINELIQTRRSVFTQQFEAGKVIPDEIIWQALENANWAPNHKFTEPWRFTVFTGNGLQKLAEQQAEIYKKYAGPKFKQNKYEQMQVTPQQCSHVIAIGCKRHIDQVPEMEEVAAVACAVQNIYLTISAYENIGGYWSTGGITFIEEAKPLFGLGTDDVLMGFFYLGYVKVPSVSGKRKPIQEKVTWVK</sequence>
<proteinExistence type="inferred from homology"/>
<dbReference type="GO" id="GO:0016491">
    <property type="term" value="F:oxidoreductase activity"/>
    <property type="evidence" value="ECO:0007669"/>
    <property type="project" value="UniProtKB-KW"/>
</dbReference>
<dbReference type="InterPro" id="IPR052530">
    <property type="entry name" value="NAD(P)H_nitroreductase"/>
</dbReference>
<accession>A0A1V9E485</accession>
<dbReference type="InterPro" id="IPR000415">
    <property type="entry name" value="Nitroreductase-like"/>
</dbReference>
<dbReference type="PANTHER" id="PTHR43821:SF1">
    <property type="entry name" value="NAD(P)H NITROREDUCTASE YDJA-RELATED"/>
    <property type="match status" value="1"/>
</dbReference>
<evidence type="ECO:0000256" key="3">
    <source>
        <dbReference type="ARBA" id="ARBA00022630"/>
    </source>
</evidence>
<dbReference type="OrthoDB" id="9804207at2"/>
<evidence type="ECO:0000256" key="4">
    <source>
        <dbReference type="ARBA" id="ARBA00022643"/>
    </source>
</evidence>
<dbReference type="AlphaFoldDB" id="A0A1V9E485"/>
<evidence type="ECO:0000256" key="6">
    <source>
        <dbReference type="ARBA" id="ARBA00023002"/>
    </source>
</evidence>
<dbReference type="SUPFAM" id="SSF55469">
    <property type="entry name" value="FMN-dependent nitroreductase-like"/>
    <property type="match status" value="1"/>
</dbReference>
<gene>
    <name evidence="9" type="ORF">A4H97_15035</name>
</gene>
<dbReference type="Gene3D" id="3.40.109.10">
    <property type="entry name" value="NADH Oxidase"/>
    <property type="match status" value="1"/>
</dbReference>
<evidence type="ECO:0000256" key="5">
    <source>
        <dbReference type="ARBA" id="ARBA00022857"/>
    </source>
</evidence>
<keyword evidence="3" id="KW-0285">Flavoprotein</keyword>
<comment type="similarity">
    <text evidence="2">Belongs to the nitroreductase family.</text>
</comment>
<evidence type="ECO:0000256" key="2">
    <source>
        <dbReference type="ARBA" id="ARBA00007118"/>
    </source>
</evidence>
<keyword evidence="6" id="KW-0560">Oxidoreductase</keyword>
<evidence type="ECO:0000259" key="8">
    <source>
        <dbReference type="Pfam" id="PF00881"/>
    </source>
</evidence>
<dbReference type="PANTHER" id="PTHR43821">
    <property type="entry name" value="NAD(P)H NITROREDUCTASE YDJA-RELATED"/>
    <property type="match status" value="1"/>
</dbReference>
<keyword evidence="4" id="KW-0288">FMN</keyword>
<evidence type="ECO:0000313" key="10">
    <source>
        <dbReference type="Proteomes" id="UP000192610"/>
    </source>
</evidence>
<keyword evidence="7" id="KW-0520">NAD</keyword>
<evidence type="ECO:0000313" key="9">
    <source>
        <dbReference type="EMBL" id="OQP40918.1"/>
    </source>
</evidence>
<dbReference type="EMBL" id="LVXG01000067">
    <property type="protein sequence ID" value="OQP40918.1"/>
    <property type="molecule type" value="Genomic_DNA"/>
</dbReference>
<dbReference type="STRING" id="354355.SAMN05660816_04044"/>
<protein>
    <submittedName>
        <fullName evidence="9">Nitroreductase</fullName>
    </submittedName>
</protein>
<reference evidence="10" key="1">
    <citation type="submission" date="2016-04" db="EMBL/GenBank/DDBJ databases">
        <authorList>
            <person name="Chen L."/>
            <person name="Zhuang W."/>
            <person name="Wang G."/>
        </authorList>
    </citation>
    <scope>NUCLEOTIDE SEQUENCE [LARGE SCALE GENOMIC DNA]</scope>
    <source>
        <strain evidence="10">17621</strain>
    </source>
</reference>
<dbReference type="InterPro" id="IPR029479">
    <property type="entry name" value="Nitroreductase"/>
</dbReference>
<keyword evidence="5" id="KW-0521">NADP</keyword>
<organism evidence="9 10">
    <name type="scientific">Niastella yeongjuensis</name>
    <dbReference type="NCBI Taxonomy" id="354355"/>
    <lineage>
        <taxon>Bacteria</taxon>
        <taxon>Pseudomonadati</taxon>
        <taxon>Bacteroidota</taxon>
        <taxon>Chitinophagia</taxon>
        <taxon>Chitinophagales</taxon>
        <taxon>Chitinophagaceae</taxon>
        <taxon>Niastella</taxon>
    </lineage>
</organism>
<feature type="domain" description="Nitroreductase" evidence="8">
    <location>
        <begin position="11"/>
        <end position="172"/>
    </location>
</feature>
<dbReference type="Pfam" id="PF00881">
    <property type="entry name" value="Nitroreductase"/>
    <property type="match status" value="1"/>
</dbReference>
<dbReference type="RefSeq" id="WP_081203899.1">
    <property type="nucleotide sequence ID" value="NZ_FOCZ01000007.1"/>
</dbReference>
<keyword evidence="10" id="KW-1185">Reference proteome</keyword>
<comment type="cofactor">
    <cofactor evidence="1">
        <name>FMN</name>
        <dbReference type="ChEBI" id="CHEBI:58210"/>
    </cofactor>
</comment>
<name>A0A1V9E485_9BACT</name>
<dbReference type="CDD" id="cd02135">
    <property type="entry name" value="YdjA-like"/>
    <property type="match status" value="1"/>
</dbReference>
<evidence type="ECO:0000256" key="1">
    <source>
        <dbReference type="ARBA" id="ARBA00001917"/>
    </source>
</evidence>
<dbReference type="Proteomes" id="UP000192610">
    <property type="component" value="Unassembled WGS sequence"/>
</dbReference>
<evidence type="ECO:0000256" key="7">
    <source>
        <dbReference type="ARBA" id="ARBA00023027"/>
    </source>
</evidence>
<comment type="caution">
    <text evidence="9">The sequence shown here is derived from an EMBL/GenBank/DDBJ whole genome shotgun (WGS) entry which is preliminary data.</text>
</comment>
<dbReference type="InterPro" id="IPR026021">
    <property type="entry name" value="YdjA-like"/>
</dbReference>